<name>A0AA88GCE2_NAELO</name>
<gene>
    <name evidence="1" type="ORF">C9374_010391</name>
</gene>
<sequence length="336" mass="37052">MKKNSINQHVSSSTKTLRRTKVTSNEVFISDEQNRINKILTNGTWLTVVGQPSGSLNGFGGDGYPSNWLQVLISHPQSVHLLESSFPWLQNMLFVDAGNYRVRKVHNGIISTVADNGIYPLSEDDVKNGVPAVNTSFSSPLSVFERQNEIYISDTFEGIRKVLVNGTIVAVCPKYRPECTVGYNGGLWVASNGDVFFEGRGQINKLDVATRVPIYVHMAQGGGVGALLYIATLNDFVKVSYEDGKVSQAVPGMEYPPPSSMFVTSQGEVYMTVHHTIQKFNNKTGQYTIIKDEQIRGCWGKWLPSPSAKLLSKASAARTGLKQMITLLKQETTIKQ</sequence>
<dbReference type="Gene3D" id="2.120.10.30">
    <property type="entry name" value="TolB, C-terminal domain"/>
    <property type="match status" value="1"/>
</dbReference>
<dbReference type="Proteomes" id="UP000816034">
    <property type="component" value="Unassembled WGS sequence"/>
</dbReference>
<dbReference type="AlphaFoldDB" id="A0AA88GCE2"/>
<dbReference type="InterPro" id="IPR011042">
    <property type="entry name" value="6-blade_b-propeller_TolB-like"/>
</dbReference>
<accession>A0AA88GCE2</accession>
<keyword evidence="2" id="KW-1185">Reference proteome</keyword>
<organism evidence="1 2">
    <name type="scientific">Naegleria lovaniensis</name>
    <name type="common">Amoeba</name>
    <dbReference type="NCBI Taxonomy" id="51637"/>
    <lineage>
        <taxon>Eukaryota</taxon>
        <taxon>Discoba</taxon>
        <taxon>Heterolobosea</taxon>
        <taxon>Tetramitia</taxon>
        <taxon>Eutetramitia</taxon>
        <taxon>Vahlkampfiidae</taxon>
        <taxon>Naegleria</taxon>
    </lineage>
</organism>
<dbReference type="SUPFAM" id="SSF101898">
    <property type="entry name" value="NHL repeat"/>
    <property type="match status" value="1"/>
</dbReference>
<reference evidence="1 2" key="1">
    <citation type="journal article" date="2018" name="BMC Genomics">
        <title>The genome of Naegleria lovaniensis, the basis for a comparative approach to unravel pathogenicity factors of the human pathogenic amoeba N. fowleri.</title>
        <authorList>
            <person name="Liechti N."/>
            <person name="Schurch N."/>
            <person name="Bruggmann R."/>
            <person name="Wittwer M."/>
        </authorList>
    </citation>
    <scope>NUCLEOTIDE SEQUENCE [LARGE SCALE GENOMIC DNA]</scope>
    <source>
        <strain evidence="1 2">ATCC 30569</strain>
    </source>
</reference>
<dbReference type="EMBL" id="PYSW02000041">
    <property type="protein sequence ID" value="KAG2375017.1"/>
    <property type="molecule type" value="Genomic_DNA"/>
</dbReference>
<protein>
    <submittedName>
        <fullName evidence="1">Uncharacterized protein</fullName>
    </submittedName>
</protein>
<dbReference type="GeneID" id="68102845"/>
<comment type="caution">
    <text evidence="1">The sequence shown here is derived from an EMBL/GenBank/DDBJ whole genome shotgun (WGS) entry which is preliminary data.</text>
</comment>
<dbReference type="RefSeq" id="XP_044544191.1">
    <property type="nucleotide sequence ID" value="XM_044685930.1"/>
</dbReference>
<evidence type="ECO:0000313" key="2">
    <source>
        <dbReference type="Proteomes" id="UP000816034"/>
    </source>
</evidence>
<proteinExistence type="predicted"/>
<evidence type="ECO:0000313" key="1">
    <source>
        <dbReference type="EMBL" id="KAG2375017.1"/>
    </source>
</evidence>